<comment type="caution">
    <text evidence="9">The sequence shown here is derived from an EMBL/GenBank/DDBJ whole genome shotgun (WGS) entry which is preliminary data.</text>
</comment>
<evidence type="ECO:0000256" key="6">
    <source>
        <dbReference type="SAM" id="Phobius"/>
    </source>
</evidence>
<dbReference type="RefSeq" id="WP_344171419.1">
    <property type="nucleotide sequence ID" value="NZ_BAAARY010000007.1"/>
</dbReference>
<feature type="region of interest" description="Disordered" evidence="5">
    <location>
        <begin position="132"/>
        <end position="162"/>
    </location>
</feature>
<evidence type="ECO:0000313" key="9">
    <source>
        <dbReference type="EMBL" id="GAA2521538.1"/>
    </source>
</evidence>
<name>A0ABN3NIR2_9ACTN</name>
<feature type="compositionally biased region" description="Low complexity" evidence="5">
    <location>
        <begin position="132"/>
        <end position="158"/>
    </location>
</feature>
<dbReference type="Proteomes" id="UP001499978">
    <property type="component" value="Unassembled WGS sequence"/>
</dbReference>
<evidence type="ECO:0000256" key="4">
    <source>
        <dbReference type="ARBA" id="ARBA00023008"/>
    </source>
</evidence>
<dbReference type="InterPro" id="IPR014756">
    <property type="entry name" value="Ig_E-set"/>
</dbReference>
<evidence type="ECO:0000256" key="2">
    <source>
        <dbReference type="ARBA" id="ARBA00022723"/>
    </source>
</evidence>
<protein>
    <recommendedName>
        <fullName evidence="8">CopC domain-containing protein</fullName>
    </recommendedName>
</protein>
<evidence type="ECO:0000256" key="5">
    <source>
        <dbReference type="SAM" id="MobiDB-lite"/>
    </source>
</evidence>
<keyword evidence="6" id="KW-0812">Transmembrane</keyword>
<feature type="chain" id="PRO_5045589958" description="CopC domain-containing protein" evidence="7">
    <location>
        <begin position="32"/>
        <end position="198"/>
    </location>
</feature>
<dbReference type="InterPro" id="IPR032694">
    <property type="entry name" value="CopC/D"/>
</dbReference>
<comment type="subcellular location">
    <subcellularLocation>
        <location evidence="1">Cell envelope</location>
    </subcellularLocation>
</comment>
<keyword evidence="6" id="KW-1133">Transmembrane helix</keyword>
<accession>A0ABN3NIR2</accession>
<feature type="transmembrane region" description="Helical" evidence="6">
    <location>
        <begin position="169"/>
        <end position="187"/>
    </location>
</feature>
<dbReference type="Pfam" id="PF04234">
    <property type="entry name" value="CopC"/>
    <property type="match status" value="1"/>
</dbReference>
<evidence type="ECO:0000256" key="1">
    <source>
        <dbReference type="ARBA" id="ARBA00004196"/>
    </source>
</evidence>
<dbReference type="PANTHER" id="PTHR34820">
    <property type="entry name" value="INNER MEMBRANE PROTEIN YEBZ"/>
    <property type="match status" value="1"/>
</dbReference>
<proteinExistence type="predicted"/>
<evidence type="ECO:0000313" key="10">
    <source>
        <dbReference type="Proteomes" id="UP001499978"/>
    </source>
</evidence>
<keyword evidence="3 7" id="KW-0732">Signal</keyword>
<evidence type="ECO:0000256" key="3">
    <source>
        <dbReference type="ARBA" id="ARBA00022729"/>
    </source>
</evidence>
<keyword evidence="6" id="KW-0472">Membrane</keyword>
<gene>
    <name evidence="9" type="ORF">GCM10010201_19300</name>
</gene>
<keyword evidence="2" id="KW-0479">Metal-binding</keyword>
<organism evidence="9 10">
    <name type="scientific">Pilimelia columellifera subsp. columellifera</name>
    <dbReference type="NCBI Taxonomy" id="706583"/>
    <lineage>
        <taxon>Bacteria</taxon>
        <taxon>Bacillati</taxon>
        <taxon>Actinomycetota</taxon>
        <taxon>Actinomycetes</taxon>
        <taxon>Micromonosporales</taxon>
        <taxon>Micromonosporaceae</taxon>
        <taxon>Pilimelia</taxon>
    </lineage>
</organism>
<reference evidence="9 10" key="1">
    <citation type="journal article" date="2019" name="Int. J. Syst. Evol. Microbiol.">
        <title>The Global Catalogue of Microorganisms (GCM) 10K type strain sequencing project: providing services to taxonomists for standard genome sequencing and annotation.</title>
        <authorList>
            <consortium name="The Broad Institute Genomics Platform"/>
            <consortium name="The Broad Institute Genome Sequencing Center for Infectious Disease"/>
            <person name="Wu L."/>
            <person name="Ma J."/>
        </authorList>
    </citation>
    <scope>NUCLEOTIDE SEQUENCE [LARGE SCALE GENOMIC DNA]</scope>
    <source>
        <strain evidence="9 10">JCM 3367</strain>
    </source>
</reference>
<dbReference type="PANTHER" id="PTHR34820:SF4">
    <property type="entry name" value="INNER MEMBRANE PROTEIN YEBZ"/>
    <property type="match status" value="1"/>
</dbReference>
<feature type="domain" description="CopC" evidence="8">
    <location>
        <begin position="32"/>
        <end position="124"/>
    </location>
</feature>
<dbReference type="Gene3D" id="2.60.40.1220">
    <property type="match status" value="1"/>
</dbReference>
<keyword evidence="4" id="KW-0186">Copper</keyword>
<feature type="signal peptide" evidence="7">
    <location>
        <begin position="1"/>
        <end position="31"/>
    </location>
</feature>
<dbReference type="InterPro" id="IPR007348">
    <property type="entry name" value="CopC_dom"/>
</dbReference>
<sequence>MRSVTRALARGVAVLMAASVALVGGAGPAVAHNTLVSSVPAKGAKLAVAPKSVRLTFLEALDPPSTKITIIGPGGVNALAGAPRFTRNVVDVGLTAGAAGGYTVAYQLASDDGHPIRGKVTFTLTQAAAPSPTAAPVATGTPSAAPSSTPAVAASPASLTDDEKDPYSVLWSVLGALAAAAALMYALRRRRKADSPGR</sequence>
<keyword evidence="10" id="KW-1185">Reference proteome</keyword>
<dbReference type="SUPFAM" id="SSF81296">
    <property type="entry name" value="E set domains"/>
    <property type="match status" value="1"/>
</dbReference>
<dbReference type="EMBL" id="BAAARY010000007">
    <property type="protein sequence ID" value="GAA2521538.1"/>
    <property type="molecule type" value="Genomic_DNA"/>
</dbReference>
<evidence type="ECO:0000259" key="8">
    <source>
        <dbReference type="Pfam" id="PF04234"/>
    </source>
</evidence>
<dbReference type="InterPro" id="IPR014755">
    <property type="entry name" value="Cu-Rt/internalin_Ig-like"/>
</dbReference>
<evidence type="ECO:0000256" key="7">
    <source>
        <dbReference type="SAM" id="SignalP"/>
    </source>
</evidence>